<reference evidence="1 2" key="1">
    <citation type="journal article" date="2019" name="Sci. Rep.">
        <title>Orb-weaving spider Araneus ventricosus genome elucidates the spidroin gene catalogue.</title>
        <authorList>
            <person name="Kono N."/>
            <person name="Nakamura H."/>
            <person name="Ohtoshi R."/>
            <person name="Moran D.A.P."/>
            <person name="Shinohara A."/>
            <person name="Yoshida Y."/>
            <person name="Fujiwara M."/>
            <person name="Mori M."/>
            <person name="Tomita M."/>
            <person name="Arakawa K."/>
        </authorList>
    </citation>
    <scope>NUCLEOTIDE SEQUENCE [LARGE SCALE GENOMIC DNA]</scope>
</reference>
<sequence length="112" mass="12737">MWKLGEGCWLRIHPHNLAVVHIDKFVPKGSSKRYINLTKLNRESHLDSPSVTTSRRAIVKNVDTQRSEHRTVLLADTFIISIDLYRSCTKYLFVILIVGGEVAVSNQKNSGF</sequence>
<keyword evidence="2" id="KW-1185">Reference proteome</keyword>
<proteinExistence type="predicted"/>
<name>A0A4Y2UFQ9_ARAVE</name>
<dbReference type="Proteomes" id="UP000499080">
    <property type="component" value="Unassembled WGS sequence"/>
</dbReference>
<gene>
    <name evidence="1" type="ORF">AVEN_109939_1</name>
</gene>
<organism evidence="1 2">
    <name type="scientific">Araneus ventricosus</name>
    <name type="common">Orbweaver spider</name>
    <name type="synonym">Epeira ventricosa</name>
    <dbReference type="NCBI Taxonomy" id="182803"/>
    <lineage>
        <taxon>Eukaryota</taxon>
        <taxon>Metazoa</taxon>
        <taxon>Ecdysozoa</taxon>
        <taxon>Arthropoda</taxon>
        <taxon>Chelicerata</taxon>
        <taxon>Arachnida</taxon>
        <taxon>Araneae</taxon>
        <taxon>Araneomorphae</taxon>
        <taxon>Entelegynae</taxon>
        <taxon>Araneoidea</taxon>
        <taxon>Araneidae</taxon>
        <taxon>Araneus</taxon>
    </lineage>
</organism>
<accession>A0A4Y2UFQ9</accession>
<protein>
    <submittedName>
        <fullName evidence="1">Uncharacterized protein</fullName>
    </submittedName>
</protein>
<evidence type="ECO:0000313" key="2">
    <source>
        <dbReference type="Proteomes" id="UP000499080"/>
    </source>
</evidence>
<comment type="caution">
    <text evidence="1">The sequence shown here is derived from an EMBL/GenBank/DDBJ whole genome shotgun (WGS) entry which is preliminary data.</text>
</comment>
<evidence type="ECO:0000313" key="1">
    <source>
        <dbReference type="EMBL" id="GBO10367.1"/>
    </source>
</evidence>
<dbReference type="AlphaFoldDB" id="A0A4Y2UFQ9"/>
<dbReference type="EMBL" id="BGPR01035504">
    <property type="protein sequence ID" value="GBO10367.1"/>
    <property type="molecule type" value="Genomic_DNA"/>
</dbReference>